<dbReference type="EMBL" id="SJPM01000015">
    <property type="protein sequence ID" value="TWT91384.1"/>
    <property type="molecule type" value="Genomic_DNA"/>
</dbReference>
<name>A0A5C5ZYQ8_9BACT</name>
<dbReference type="Proteomes" id="UP000316213">
    <property type="component" value="Unassembled WGS sequence"/>
</dbReference>
<protein>
    <submittedName>
        <fullName evidence="2">Uncharacterized protein</fullName>
    </submittedName>
</protein>
<proteinExistence type="predicted"/>
<dbReference type="AlphaFoldDB" id="A0A5C5ZYQ8"/>
<organism evidence="2 3">
    <name type="scientific">Neorhodopirellula pilleata</name>
    <dbReference type="NCBI Taxonomy" id="2714738"/>
    <lineage>
        <taxon>Bacteria</taxon>
        <taxon>Pseudomonadati</taxon>
        <taxon>Planctomycetota</taxon>
        <taxon>Planctomycetia</taxon>
        <taxon>Pirellulales</taxon>
        <taxon>Pirellulaceae</taxon>
        <taxon>Neorhodopirellula</taxon>
    </lineage>
</organism>
<evidence type="ECO:0000313" key="3">
    <source>
        <dbReference type="Proteomes" id="UP000316213"/>
    </source>
</evidence>
<sequence length="124" mass="13381">MPAVYGFADQQTAETLKRMAVGSPVDIDDDELDDVIGWVLFTPPSGIPALETETKETEIPSAECEAWALVEVGDVVHRRPVKNPDGEHYMIRVANMAPEAIAGGKFIRASRVVGGALLIDYAPC</sequence>
<reference evidence="2 3" key="1">
    <citation type="submission" date="2019-02" db="EMBL/GenBank/DDBJ databases">
        <title>Deep-cultivation of Planctomycetes and their phenomic and genomic characterization uncovers novel biology.</title>
        <authorList>
            <person name="Wiegand S."/>
            <person name="Jogler M."/>
            <person name="Boedeker C."/>
            <person name="Pinto D."/>
            <person name="Vollmers J."/>
            <person name="Rivas-Marin E."/>
            <person name="Kohn T."/>
            <person name="Peeters S.H."/>
            <person name="Heuer A."/>
            <person name="Rast P."/>
            <person name="Oberbeckmann S."/>
            <person name="Bunk B."/>
            <person name="Jeske O."/>
            <person name="Meyerdierks A."/>
            <person name="Storesund J.E."/>
            <person name="Kallscheuer N."/>
            <person name="Luecker S."/>
            <person name="Lage O.M."/>
            <person name="Pohl T."/>
            <person name="Merkel B.J."/>
            <person name="Hornburger P."/>
            <person name="Mueller R.-W."/>
            <person name="Bruemmer F."/>
            <person name="Labrenz M."/>
            <person name="Spormann A.M."/>
            <person name="Op Den Camp H."/>
            <person name="Overmann J."/>
            <person name="Amann R."/>
            <person name="Jetten M.S.M."/>
            <person name="Mascher T."/>
            <person name="Medema M.H."/>
            <person name="Devos D.P."/>
            <person name="Kaster A.-K."/>
            <person name="Ovreas L."/>
            <person name="Rohde M."/>
            <person name="Galperin M.Y."/>
            <person name="Jogler C."/>
        </authorList>
    </citation>
    <scope>NUCLEOTIDE SEQUENCE [LARGE SCALE GENOMIC DNA]</scope>
    <source>
        <strain evidence="2 3">Pla100</strain>
    </source>
</reference>
<accession>A0A5C5ZYQ8</accession>
<evidence type="ECO:0000313" key="1">
    <source>
        <dbReference type="EMBL" id="TWT91384.1"/>
    </source>
</evidence>
<keyword evidence="3" id="KW-1185">Reference proteome</keyword>
<gene>
    <name evidence="1" type="ORF">Pla100_52340</name>
    <name evidence="2" type="ORF">Pla100_52830</name>
</gene>
<dbReference type="RefSeq" id="WP_146581275.1">
    <property type="nucleotide sequence ID" value="NZ_SJPM01000015.1"/>
</dbReference>
<comment type="caution">
    <text evidence="2">The sequence shown here is derived from an EMBL/GenBank/DDBJ whole genome shotgun (WGS) entry which is preliminary data.</text>
</comment>
<evidence type="ECO:0000313" key="2">
    <source>
        <dbReference type="EMBL" id="TWT91433.1"/>
    </source>
</evidence>
<dbReference type="EMBL" id="SJPM01000015">
    <property type="protein sequence ID" value="TWT91433.1"/>
    <property type="molecule type" value="Genomic_DNA"/>
</dbReference>
<dbReference type="OrthoDB" id="9903994at2"/>